<dbReference type="InterPro" id="IPR000620">
    <property type="entry name" value="EamA_dom"/>
</dbReference>
<feature type="transmembrane region" description="Helical" evidence="8">
    <location>
        <begin position="135"/>
        <end position="152"/>
    </location>
</feature>
<keyword evidence="6 8" id="KW-1133">Transmembrane helix</keyword>
<gene>
    <name evidence="10" type="ORF">BHE16_11065</name>
</gene>
<dbReference type="InterPro" id="IPR037185">
    <property type="entry name" value="EmrE-like"/>
</dbReference>
<feature type="transmembrane region" description="Helical" evidence="8">
    <location>
        <begin position="278"/>
        <end position="297"/>
    </location>
</feature>
<organism evidence="10 11">
    <name type="scientific">Neomicrococcus aestuarii</name>
    <dbReference type="NCBI Taxonomy" id="556325"/>
    <lineage>
        <taxon>Bacteria</taxon>
        <taxon>Bacillati</taxon>
        <taxon>Actinomycetota</taxon>
        <taxon>Actinomycetes</taxon>
        <taxon>Micrococcales</taxon>
        <taxon>Micrococcaceae</taxon>
        <taxon>Neomicrococcus</taxon>
    </lineage>
</organism>
<evidence type="ECO:0000256" key="7">
    <source>
        <dbReference type="ARBA" id="ARBA00023136"/>
    </source>
</evidence>
<feature type="transmembrane region" description="Helical" evidence="8">
    <location>
        <begin position="220"/>
        <end position="242"/>
    </location>
</feature>
<keyword evidence="7 8" id="KW-0472">Membrane</keyword>
<accession>A0A1L2ZPX5</accession>
<dbReference type="Pfam" id="PF00892">
    <property type="entry name" value="EamA"/>
    <property type="match status" value="2"/>
</dbReference>
<proteinExistence type="inferred from homology"/>
<feature type="transmembrane region" description="Helical" evidence="8">
    <location>
        <begin position="186"/>
        <end position="208"/>
    </location>
</feature>
<name>A0A1L2ZPX5_9MICC</name>
<dbReference type="EMBL" id="CP018135">
    <property type="protein sequence ID" value="APF41434.1"/>
    <property type="molecule type" value="Genomic_DNA"/>
</dbReference>
<evidence type="ECO:0000256" key="2">
    <source>
        <dbReference type="ARBA" id="ARBA00007362"/>
    </source>
</evidence>
<feature type="domain" description="EamA" evidence="9">
    <location>
        <begin position="16"/>
        <end position="151"/>
    </location>
</feature>
<protein>
    <submittedName>
        <fullName evidence="10">EamA family transporter</fullName>
    </submittedName>
</protein>
<sequence length="308" mass="32850">MTKTAPTPAPNAQAGGTLAGLGAYFLWGLLPLYFALLAPAGPLEIVAARVFFSLVVCLALVLILKEWGTLKTALRTPRTVGMLALASALIAVNWVVYTFAVLNGETVSAALGYFINPLVSTFLGVVILKERLRPLQWVAMGFGLLAVVVLTVGYGSLPLIALTLAFSFGLYGLVKNRLGHSITTTTGLTIETLVLVPFSLAFLAYLAATGQTTITSEGPGHFLLLMGTGIITAVPLLFFGYAAQRLPLSVIGSLQYIAPALQFVTAVVVFHEEMPPERWWGFALVWVAIAILTVDSIRSFSGSRPPKR</sequence>
<feature type="transmembrane region" description="Helical" evidence="8">
    <location>
        <begin position="158"/>
        <end position="174"/>
    </location>
</feature>
<feature type="transmembrane region" description="Helical" evidence="8">
    <location>
        <begin position="80"/>
        <end position="100"/>
    </location>
</feature>
<evidence type="ECO:0000313" key="10">
    <source>
        <dbReference type="EMBL" id="APF41434.1"/>
    </source>
</evidence>
<evidence type="ECO:0000256" key="4">
    <source>
        <dbReference type="ARBA" id="ARBA00022475"/>
    </source>
</evidence>
<dbReference type="STRING" id="556325.BHE16_11065"/>
<keyword evidence="3" id="KW-0813">Transport</keyword>
<evidence type="ECO:0000259" key="9">
    <source>
        <dbReference type="Pfam" id="PF00892"/>
    </source>
</evidence>
<dbReference type="Gene3D" id="1.10.3730.20">
    <property type="match status" value="1"/>
</dbReference>
<dbReference type="InterPro" id="IPR004626">
    <property type="entry name" value="RarD"/>
</dbReference>
<feature type="transmembrane region" description="Helical" evidence="8">
    <location>
        <begin position="254"/>
        <end position="272"/>
    </location>
</feature>
<feature type="transmembrane region" description="Helical" evidence="8">
    <location>
        <begin position="46"/>
        <end position="68"/>
    </location>
</feature>
<dbReference type="Proteomes" id="UP000183530">
    <property type="component" value="Chromosome"/>
</dbReference>
<dbReference type="KEGG" id="nae:BHE16_11065"/>
<keyword evidence="11" id="KW-1185">Reference proteome</keyword>
<evidence type="ECO:0000256" key="3">
    <source>
        <dbReference type="ARBA" id="ARBA00022448"/>
    </source>
</evidence>
<reference evidence="10 11" key="1">
    <citation type="submission" date="2016-11" db="EMBL/GenBank/DDBJ databases">
        <title>Genome sequencing of Zhihengliuella aestuarii B18 antagonistic to Plasmodiophora brassicae.</title>
        <authorList>
            <person name="Luo Y."/>
        </authorList>
    </citation>
    <scope>NUCLEOTIDE SEQUENCE [LARGE SCALE GENOMIC DNA]</scope>
    <source>
        <strain evidence="10 11">B18</strain>
    </source>
</reference>
<evidence type="ECO:0000256" key="1">
    <source>
        <dbReference type="ARBA" id="ARBA00004651"/>
    </source>
</evidence>
<comment type="subcellular location">
    <subcellularLocation>
        <location evidence="1">Cell membrane</location>
        <topology evidence="1">Multi-pass membrane protein</topology>
    </subcellularLocation>
</comment>
<dbReference type="NCBIfam" id="TIGR00688">
    <property type="entry name" value="rarD"/>
    <property type="match status" value="1"/>
</dbReference>
<feature type="transmembrane region" description="Helical" evidence="8">
    <location>
        <begin position="21"/>
        <end position="40"/>
    </location>
</feature>
<keyword evidence="5 8" id="KW-0812">Transmembrane</keyword>
<dbReference type="PANTHER" id="PTHR22911">
    <property type="entry name" value="ACYL-MALONYL CONDENSING ENZYME-RELATED"/>
    <property type="match status" value="1"/>
</dbReference>
<feature type="domain" description="EamA" evidence="9">
    <location>
        <begin position="159"/>
        <end position="293"/>
    </location>
</feature>
<evidence type="ECO:0000256" key="5">
    <source>
        <dbReference type="ARBA" id="ARBA00022692"/>
    </source>
</evidence>
<feature type="transmembrane region" description="Helical" evidence="8">
    <location>
        <begin position="106"/>
        <end position="128"/>
    </location>
</feature>
<keyword evidence="4" id="KW-1003">Cell membrane</keyword>
<evidence type="ECO:0000256" key="6">
    <source>
        <dbReference type="ARBA" id="ARBA00022989"/>
    </source>
</evidence>
<evidence type="ECO:0000313" key="11">
    <source>
        <dbReference type="Proteomes" id="UP000183530"/>
    </source>
</evidence>
<dbReference type="PANTHER" id="PTHR22911:SF137">
    <property type="entry name" value="SOLUTE CARRIER FAMILY 35 MEMBER G2-RELATED"/>
    <property type="match status" value="1"/>
</dbReference>
<dbReference type="SUPFAM" id="SSF103481">
    <property type="entry name" value="Multidrug resistance efflux transporter EmrE"/>
    <property type="match status" value="2"/>
</dbReference>
<dbReference type="GO" id="GO:0005886">
    <property type="term" value="C:plasma membrane"/>
    <property type="evidence" value="ECO:0007669"/>
    <property type="project" value="UniProtKB-SubCell"/>
</dbReference>
<dbReference type="RefSeq" id="WP_071894904.1">
    <property type="nucleotide sequence ID" value="NZ_CP018135.1"/>
</dbReference>
<comment type="similarity">
    <text evidence="2">Belongs to the EamA transporter family.</text>
</comment>
<evidence type="ECO:0000256" key="8">
    <source>
        <dbReference type="SAM" id="Phobius"/>
    </source>
</evidence>
<dbReference type="AlphaFoldDB" id="A0A1L2ZPX5"/>